<dbReference type="GO" id="GO:0016042">
    <property type="term" value="P:lipid catabolic process"/>
    <property type="evidence" value="ECO:0007669"/>
    <property type="project" value="UniProtKB-KW"/>
</dbReference>
<evidence type="ECO:0000256" key="3">
    <source>
        <dbReference type="ARBA" id="ARBA00022963"/>
    </source>
</evidence>
<dbReference type="InterPro" id="IPR036514">
    <property type="entry name" value="SGNH_hydro_sf"/>
</dbReference>
<evidence type="ECO:0000313" key="7">
    <source>
        <dbReference type="Proteomes" id="UP000682877"/>
    </source>
</evidence>
<sequence>MYYLMKLFLSLSLFFVGINGAVGSNQHSQPNKNPKLFVFGNSYADTGNMKPNAVSWKPPYGITFPGKPSGRYSDGLIATDFLAKQLGAKLPYLWRTHGKNKVKLNRGMNFAFGGSEVFDSPVDRSPNISTQVGFLVNLALARRVYTIDGDLASSYALLSYSGSDYYAFIDQNPNMAAYPAFVEFIVEDIQYSLGIMNGLKFKNIAVTSLHPLGCLPRVTVASSFQSCNESYSDLVRLHNEALKKAVTKLNKEDKFRTKGDRFVIVDLHKAFMAVLEKKGSKRFKTPLKPCCEGDCARMDMKGAKKYTLCNDPKSAFFWDEINPTQEGWRSIYSLLGKSLTESLTNG</sequence>
<dbReference type="Proteomes" id="UP000682877">
    <property type="component" value="Chromosome 6"/>
</dbReference>
<feature type="chain" id="PRO_5035840730" description="GDSL esterase/lipase" evidence="5">
    <location>
        <begin position="24"/>
        <end position="346"/>
    </location>
</feature>
<keyword evidence="3" id="KW-0442">Lipid degradation</keyword>
<evidence type="ECO:0000256" key="1">
    <source>
        <dbReference type="ARBA" id="ARBA00008668"/>
    </source>
</evidence>
<dbReference type="GO" id="GO:0016788">
    <property type="term" value="F:hydrolase activity, acting on ester bonds"/>
    <property type="evidence" value="ECO:0007669"/>
    <property type="project" value="InterPro"/>
</dbReference>
<evidence type="ECO:0000256" key="2">
    <source>
        <dbReference type="ARBA" id="ARBA00022801"/>
    </source>
</evidence>
<keyword evidence="5" id="KW-0732">Signal</keyword>
<dbReference type="InterPro" id="IPR001087">
    <property type="entry name" value="GDSL"/>
</dbReference>
<dbReference type="Gene3D" id="3.40.50.1110">
    <property type="entry name" value="SGNH hydrolase"/>
    <property type="match status" value="1"/>
</dbReference>
<dbReference type="Pfam" id="PF00657">
    <property type="entry name" value="Lipase_GDSL"/>
    <property type="match status" value="1"/>
</dbReference>
<evidence type="ECO:0000256" key="4">
    <source>
        <dbReference type="ARBA" id="ARBA00023098"/>
    </source>
</evidence>
<keyword evidence="4" id="KW-0443">Lipid metabolism</keyword>
<evidence type="ECO:0008006" key="8">
    <source>
        <dbReference type="Google" id="ProtNLM"/>
    </source>
</evidence>
<name>A0A8S2AJJ8_ARAAE</name>
<keyword evidence="2" id="KW-0378">Hydrolase</keyword>
<dbReference type="PANTHER" id="PTHR46020">
    <property type="entry name" value="OSJNBB0059K02.9 PROTEIN"/>
    <property type="match status" value="1"/>
</dbReference>
<evidence type="ECO:0000313" key="6">
    <source>
        <dbReference type="EMBL" id="CAE6085959.1"/>
    </source>
</evidence>
<comment type="similarity">
    <text evidence="1">Belongs to the 'GDSL' lipolytic enzyme family.</text>
</comment>
<keyword evidence="7" id="KW-1185">Reference proteome</keyword>
<dbReference type="EMBL" id="LR999456">
    <property type="protein sequence ID" value="CAE6085959.1"/>
    <property type="molecule type" value="Genomic_DNA"/>
</dbReference>
<dbReference type="AlphaFoldDB" id="A0A8S2AJJ8"/>
<reference evidence="6" key="1">
    <citation type="submission" date="2021-01" db="EMBL/GenBank/DDBJ databases">
        <authorList>
            <person name="Bezrukov I."/>
        </authorList>
    </citation>
    <scope>NUCLEOTIDE SEQUENCE</scope>
</reference>
<evidence type="ECO:0000256" key="5">
    <source>
        <dbReference type="SAM" id="SignalP"/>
    </source>
</evidence>
<proteinExistence type="inferred from homology"/>
<accession>A0A8S2AJJ8</accession>
<protein>
    <recommendedName>
        <fullName evidence="8">GDSL esterase/lipase</fullName>
    </recommendedName>
</protein>
<gene>
    <name evidence="6" type="ORF">AARE701A_LOCUS14374</name>
</gene>
<dbReference type="PANTHER" id="PTHR46020:SF32">
    <property type="entry name" value="GDSL ESTERASE_LIPASE"/>
    <property type="match status" value="1"/>
</dbReference>
<organism evidence="6 7">
    <name type="scientific">Arabidopsis arenosa</name>
    <name type="common">Sand rock-cress</name>
    <name type="synonym">Cardaminopsis arenosa</name>
    <dbReference type="NCBI Taxonomy" id="38785"/>
    <lineage>
        <taxon>Eukaryota</taxon>
        <taxon>Viridiplantae</taxon>
        <taxon>Streptophyta</taxon>
        <taxon>Embryophyta</taxon>
        <taxon>Tracheophyta</taxon>
        <taxon>Spermatophyta</taxon>
        <taxon>Magnoliopsida</taxon>
        <taxon>eudicotyledons</taxon>
        <taxon>Gunneridae</taxon>
        <taxon>Pentapetalae</taxon>
        <taxon>rosids</taxon>
        <taxon>malvids</taxon>
        <taxon>Brassicales</taxon>
        <taxon>Brassicaceae</taxon>
        <taxon>Camelineae</taxon>
        <taxon>Arabidopsis</taxon>
    </lineage>
</organism>
<feature type="signal peptide" evidence="5">
    <location>
        <begin position="1"/>
        <end position="23"/>
    </location>
</feature>